<keyword evidence="9" id="KW-1185">Reference proteome</keyword>
<comment type="subcellular location">
    <subcellularLocation>
        <location evidence="1">Cell membrane</location>
        <topology evidence="1">Multi-pass membrane protein</topology>
    </subcellularLocation>
</comment>
<feature type="domain" description="RDD" evidence="7">
    <location>
        <begin position="11"/>
        <end position="158"/>
    </location>
</feature>
<organism evidence="8 9">
    <name type="scientific">Litoribacillus peritrichatus</name>
    <dbReference type="NCBI Taxonomy" id="718191"/>
    <lineage>
        <taxon>Bacteria</taxon>
        <taxon>Pseudomonadati</taxon>
        <taxon>Pseudomonadota</taxon>
        <taxon>Gammaproteobacteria</taxon>
        <taxon>Oceanospirillales</taxon>
        <taxon>Oceanospirillaceae</taxon>
        <taxon>Litoribacillus</taxon>
    </lineage>
</organism>
<feature type="transmembrane region" description="Helical" evidence="6">
    <location>
        <begin position="120"/>
        <end position="145"/>
    </location>
</feature>
<dbReference type="Proteomes" id="UP001501565">
    <property type="component" value="Unassembled WGS sequence"/>
</dbReference>
<evidence type="ECO:0000313" key="8">
    <source>
        <dbReference type="EMBL" id="GAA3935637.1"/>
    </source>
</evidence>
<gene>
    <name evidence="8" type="ORF">GCM10022277_35190</name>
</gene>
<keyword evidence="3 6" id="KW-0812">Transmembrane</keyword>
<accession>A0ABP7N307</accession>
<evidence type="ECO:0000256" key="4">
    <source>
        <dbReference type="ARBA" id="ARBA00022989"/>
    </source>
</evidence>
<feature type="transmembrane region" description="Helical" evidence="6">
    <location>
        <begin position="89"/>
        <end position="108"/>
    </location>
</feature>
<dbReference type="EMBL" id="BAABBN010000012">
    <property type="protein sequence ID" value="GAA3935637.1"/>
    <property type="molecule type" value="Genomic_DNA"/>
</dbReference>
<protein>
    <recommendedName>
        <fullName evidence="7">RDD domain-containing protein</fullName>
    </recommendedName>
</protein>
<dbReference type="InterPro" id="IPR010432">
    <property type="entry name" value="RDD"/>
</dbReference>
<dbReference type="RefSeq" id="WP_344799916.1">
    <property type="nucleotide sequence ID" value="NZ_BAABBN010000012.1"/>
</dbReference>
<dbReference type="Pfam" id="PF06271">
    <property type="entry name" value="RDD"/>
    <property type="match status" value="1"/>
</dbReference>
<evidence type="ECO:0000259" key="7">
    <source>
        <dbReference type="Pfam" id="PF06271"/>
    </source>
</evidence>
<evidence type="ECO:0000256" key="5">
    <source>
        <dbReference type="ARBA" id="ARBA00023136"/>
    </source>
</evidence>
<keyword evidence="4 6" id="KW-1133">Transmembrane helix</keyword>
<name>A0ABP7N307_9GAMM</name>
<evidence type="ECO:0000256" key="6">
    <source>
        <dbReference type="SAM" id="Phobius"/>
    </source>
</evidence>
<keyword evidence="5 6" id="KW-0472">Membrane</keyword>
<sequence>MSDAVEQAWIANFWRRLGAFFLDSLILCVVGFLLGLFLEDYFVKLGDWGRLVGFVIAFPYFAILNSTLGSGQTLGKRVLKIRVVNAQNTTLSLTLSGIRYAILSVPFLLNGAGFGSDQSILSTVFLSIISLAVFGGGLSILYLYLFNRKTRQSLHDIVVGSYVVNVDVEKQETEAIWKVHYGVVALLCIISLVLPGVSFFAQQNQVLEDMLFLQREVLKEPLVSQASVMKGVSNFKMSDEEAKTVTYVNVRAFVTDKNIENETLARELASLVAKSYPEAPGLDLIRVTFTYGYNIGIWSQWYNYYYNFNPAELSEKAVTDHLK</sequence>
<feature type="transmembrane region" description="Helical" evidence="6">
    <location>
        <begin position="179"/>
        <end position="201"/>
    </location>
</feature>
<evidence type="ECO:0000256" key="1">
    <source>
        <dbReference type="ARBA" id="ARBA00004651"/>
    </source>
</evidence>
<feature type="transmembrane region" description="Helical" evidence="6">
    <location>
        <begin position="20"/>
        <end position="38"/>
    </location>
</feature>
<evidence type="ECO:0000313" key="9">
    <source>
        <dbReference type="Proteomes" id="UP001501565"/>
    </source>
</evidence>
<feature type="transmembrane region" description="Helical" evidence="6">
    <location>
        <begin position="50"/>
        <end position="68"/>
    </location>
</feature>
<evidence type="ECO:0000256" key="3">
    <source>
        <dbReference type="ARBA" id="ARBA00022692"/>
    </source>
</evidence>
<comment type="caution">
    <text evidence="8">The sequence shown here is derived from an EMBL/GenBank/DDBJ whole genome shotgun (WGS) entry which is preliminary data.</text>
</comment>
<keyword evidence="2" id="KW-1003">Cell membrane</keyword>
<evidence type="ECO:0000256" key="2">
    <source>
        <dbReference type="ARBA" id="ARBA00022475"/>
    </source>
</evidence>
<proteinExistence type="predicted"/>
<dbReference type="InterPro" id="IPR051791">
    <property type="entry name" value="Pra-immunoreactive"/>
</dbReference>
<dbReference type="PANTHER" id="PTHR36115">
    <property type="entry name" value="PROLINE-RICH ANTIGEN HOMOLOG-RELATED"/>
    <property type="match status" value="1"/>
</dbReference>
<reference evidence="9" key="1">
    <citation type="journal article" date="2019" name="Int. J. Syst. Evol. Microbiol.">
        <title>The Global Catalogue of Microorganisms (GCM) 10K type strain sequencing project: providing services to taxonomists for standard genome sequencing and annotation.</title>
        <authorList>
            <consortium name="The Broad Institute Genomics Platform"/>
            <consortium name="The Broad Institute Genome Sequencing Center for Infectious Disease"/>
            <person name="Wu L."/>
            <person name="Ma J."/>
        </authorList>
    </citation>
    <scope>NUCLEOTIDE SEQUENCE [LARGE SCALE GENOMIC DNA]</scope>
    <source>
        <strain evidence="9">JCM 17551</strain>
    </source>
</reference>